<dbReference type="Gene3D" id="3.40.50.2000">
    <property type="entry name" value="Glycogen Phosphorylase B"/>
    <property type="match status" value="1"/>
</dbReference>
<sequence>MKKKQQYRKSTINNTNASQQNSGEVLNSVNYQTLLEDYLNKISFSNRQFIDELKTEHNKKLKELENKVSSLEQTNHVQQQDISRLNILLEQKNIEENRNLERMISYQLGYALINACKSFSGFISLPSELLKIRKLAKDKKQQKLLPSSPVANTPKQQTALVTSAPARSQSIDLTRGLTLLDPISELCWADAFTGYPLVRKSYADHIAGSTCKFAFFESAWQANKGSWIYAFTSPGLKHNNAQALLDAIQKLKDKSIPIIFWNKEDPMHYEMFKPIAEKVDYVFTTDQLVVDKYKKELGHSNIWALPFAAPIKVTNPIGRFSLDTETVCFAGTYYAQNHENRKKQMDMLLPALLAYNGCIYDRASKDTSGKYAYPEQYTHLIREGVNFNEIVKLYKKFKVFLNVNTITQSTTMMSRRVYELLASGTPVVSTPSKAITAQFPGIVITVNNEKEAELAVHKLLTDSYYWHKQSMLGIREVMSKHTYENRWEFACSVINNEPIKEKTPSVRIIAVYHNYLDLAIYIDSLIHQNNVDIKEVVLLISSSLVLDKELLDGYSDKVKVVTLSEFNLKNYLDDEVSYTYFTDDNVLNYRNSIYGLVATLNYCNTEAVTRRLYYKLSSLNKIMDFSITQEDWYRSVTETQRNCVLIKNSAIEDYSINLTANKIQAKNSPIFIADPFNVLYIDDKKLLKGRDSLLKLVYKTSPYLGV</sequence>
<protein>
    <submittedName>
        <fullName evidence="4">Capsule biosynthesis protein</fullName>
    </submittedName>
</protein>
<reference evidence="5 6" key="1">
    <citation type="journal article" date="2019" name="Vet. Microbiol.">
        <title>Genetic characterization of susceptible and multi-drug resistant Mannheimia haemolytica isolated from high-risk stocker calves prior to and after antimicrobial metaphylaxis.</title>
        <authorList>
            <person name="Snyder E.R."/>
            <person name="Alvarez-Narvaez S."/>
            <person name="Credille B.C."/>
        </authorList>
    </citation>
    <scope>NUCLEOTIDE SEQUENCE [LARGE SCALE GENOMIC DNA]</scope>
    <source>
        <strain evidence="4 5">UGA-R5-128-1</strain>
        <strain evidence="3 6">UGA-R7-163-1</strain>
    </source>
</reference>
<accession>A0A547EHG9</accession>
<keyword evidence="6" id="KW-1185">Reference proteome</keyword>
<dbReference type="AlphaFoldDB" id="A0A547EHG9"/>
<feature type="coiled-coil region" evidence="1">
    <location>
        <begin position="47"/>
        <end position="81"/>
    </location>
</feature>
<dbReference type="Proteomes" id="UP000315164">
    <property type="component" value="Unassembled WGS sequence"/>
</dbReference>
<dbReference type="InterPro" id="IPR055259">
    <property type="entry name" value="YkvP/CgeB_Glyco_trans-like"/>
</dbReference>
<proteinExistence type="predicted"/>
<dbReference type="EMBL" id="VAJI01000010">
    <property type="protein sequence ID" value="TRB37877.1"/>
    <property type="molecule type" value="Genomic_DNA"/>
</dbReference>
<comment type="caution">
    <text evidence="4">The sequence shown here is derived from an EMBL/GenBank/DDBJ whole genome shotgun (WGS) entry which is preliminary data.</text>
</comment>
<dbReference type="KEGG" id="mhaq:WC39_00345"/>
<dbReference type="EMBL" id="VAJB01000011">
    <property type="protein sequence ID" value="TRB74706.1"/>
    <property type="molecule type" value="Genomic_DNA"/>
</dbReference>
<evidence type="ECO:0000313" key="5">
    <source>
        <dbReference type="Proteomes" id="UP000315164"/>
    </source>
</evidence>
<gene>
    <name evidence="4" type="ORF">FEA53_07120</name>
    <name evidence="3" type="ORF">FEB89_06675</name>
</gene>
<feature type="domain" description="Spore protein YkvP/CgeB glycosyl transferase-like" evidence="2">
    <location>
        <begin position="372"/>
        <end position="490"/>
    </location>
</feature>
<evidence type="ECO:0000256" key="1">
    <source>
        <dbReference type="SAM" id="Coils"/>
    </source>
</evidence>
<dbReference type="Pfam" id="PF13524">
    <property type="entry name" value="Glyco_trans_1_2"/>
    <property type="match status" value="1"/>
</dbReference>
<evidence type="ECO:0000313" key="3">
    <source>
        <dbReference type="EMBL" id="TRB37877.1"/>
    </source>
</evidence>
<evidence type="ECO:0000313" key="4">
    <source>
        <dbReference type="EMBL" id="TRB74706.1"/>
    </source>
</evidence>
<dbReference type="OrthoDB" id="8756565at2"/>
<dbReference type="RefSeq" id="WP_006248281.1">
    <property type="nucleotide sequence ID" value="NZ_CP011098.1"/>
</dbReference>
<name>A0A547EHG9_MANHA</name>
<dbReference type="KEGG" id="mhay:VK67_00350"/>
<dbReference type="SUPFAM" id="SSF53756">
    <property type="entry name" value="UDP-Glycosyltransferase/glycogen phosphorylase"/>
    <property type="match status" value="1"/>
</dbReference>
<dbReference type="GeneID" id="67367701"/>
<keyword evidence="1" id="KW-0175">Coiled coil</keyword>
<evidence type="ECO:0000313" key="6">
    <source>
        <dbReference type="Proteomes" id="UP000318394"/>
    </source>
</evidence>
<organism evidence="4 5">
    <name type="scientific">Mannheimia haemolytica</name>
    <name type="common">Pasteurella haemolytica</name>
    <dbReference type="NCBI Taxonomy" id="75985"/>
    <lineage>
        <taxon>Bacteria</taxon>
        <taxon>Pseudomonadati</taxon>
        <taxon>Pseudomonadota</taxon>
        <taxon>Gammaproteobacteria</taxon>
        <taxon>Pasteurellales</taxon>
        <taxon>Pasteurellaceae</taxon>
        <taxon>Mannheimia</taxon>
    </lineage>
</organism>
<evidence type="ECO:0000259" key="2">
    <source>
        <dbReference type="Pfam" id="PF13524"/>
    </source>
</evidence>
<dbReference type="Proteomes" id="UP000318394">
    <property type="component" value="Unassembled WGS sequence"/>
</dbReference>